<dbReference type="PANTHER" id="PTHR36558:SF1">
    <property type="entry name" value="RESTRICTION ENDONUCLEASE DOMAIN-CONTAINING PROTEIN-RELATED"/>
    <property type="match status" value="1"/>
</dbReference>
<evidence type="ECO:0000259" key="1">
    <source>
        <dbReference type="Pfam" id="PF05685"/>
    </source>
</evidence>
<accession>A0ABS1EYU5</accession>
<dbReference type="Pfam" id="PF05685">
    <property type="entry name" value="Uma2"/>
    <property type="match status" value="1"/>
</dbReference>
<dbReference type="Proteomes" id="UP000652760">
    <property type="component" value="Unassembled WGS sequence"/>
</dbReference>
<dbReference type="InterPro" id="IPR012296">
    <property type="entry name" value="Nuclease_put_TT1808"/>
</dbReference>
<gene>
    <name evidence="2" type="ORF">JHL17_02555</name>
</gene>
<keyword evidence="2" id="KW-0378">Hydrolase</keyword>
<dbReference type="InterPro" id="IPR011335">
    <property type="entry name" value="Restrct_endonuc-II-like"/>
</dbReference>
<keyword evidence="2" id="KW-0540">Nuclease</keyword>
<protein>
    <submittedName>
        <fullName evidence="2">Uma2 family endonuclease</fullName>
    </submittedName>
</protein>
<keyword evidence="3" id="KW-1185">Reference proteome</keyword>
<dbReference type="RefSeq" id="WP_200190482.1">
    <property type="nucleotide sequence ID" value="NZ_JAENHM010000007.1"/>
</dbReference>
<comment type="caution">
    <text evidence="2">The sequence shown here is derived from an EMBL/GenBank/DDBJ whole genome shotgun (WGS) entry which is preliminary data.</text>
</comment>
<dbReference type="InterPro" id="IPR008538">
    <property type="entry name" value="Uma2"/>
</dbReference>
<dbReference type="EMBL" id="JAENHM010000007">
    <property type="protein sequence ID" value="MBK1836284.1"/>
    <property type="molecule type" value="Genomic_DNA"/>
</dbReference>
<dbReference type="GO" id="GO:0004519">
    <property type="term" value="F:endonuclease activity"/>
    <property type="evidence" value="ECO:0007669"/>
    <property type="project" value="UniProtKB-KW"/>
</dbReference>
<evidence type="ECO:0000313" key="3">
    <source>
        <dbReference type="Proteomes" id="UP000652760"/>
    </source>
</evidence>
<name>A0ABS1EYU5_9PROT</name>
<evidence type="ECO:0000313" key="2">
    <source>
        <dbReference type="EMBL" id="MBK1836284.1"/>
    </source>
</evidence>
<dbReference type="PANTHER" id="PTHR36558">
    <property type="entry name" value="GLR1098 PROTEIN"/>
    <property type="match status" value="1"/>
</dbReference>
<reference evidence="3" key="1">
    <citation type="submission" date="2021-01" db="EMBL/GenBank/DDBJ databases">
        <title>Genome public.</title>
        <authorList>
            <person name="Liu C."/>
            <person name="Sun Q."/>
        </authorList>
    </citation>
    <scope>NUCLEOTIDE SEQUENCE [LARGE SCALE GENOMIC DNA]</scope>
    <source>
        <strain evidence="3">YIM B02556</strain>
    </source>
</reference>
<sequence>MALRKHQRMTLAEFLAWEERQDSRHEFLQGEIVAMDGGTVAHNQFAGNIYAALRTALRGSPCRVFQETMKILADESVFYPDVFVTCAAIDDRDRLATEPTLIVEVLSDSTSSYDHTTKSAAYRTLPSLTQYVLVHQRVAVVESFRRSGDGWTHELLSGRDGVLAVPALGVALPLAAIYEDTRVSFDLTIHAGETDDA</sequence>
<dbReference type="Gene3D" id="3.90.1570.10">
    <property type="entry name" value="tt1808, chain A"/>
    <property type="match status" value="1"/>
</dbReference>
<proteinExistence type="predicted"/>
<dbReference type="SUPFAM" id="SSF52980">
    <property type="entry name" value="Restriction endonuclease-like"/>
    <property type="match status" value="1"/>
</dbReference>
<keyword evidence="2" id="KW-0255">Endonuclease</keyword>
<organism evidence="2 3">
    <name type="scientific">Azospirillum endophyticum</name>
    <dbReference type="NCBI Taxonomy" id="2800326"/>
    <lineage>
        <taxon>Bacteria</taxon>
        <taxon>Pseudomonadati</taxon>
        <taxon>Pseudomonadota</taxon>
        <taxon>Alphaproteobacteria</taxon>
        <taxon>Rhodospirillales</taxon>
        <taxon>Azospirillaceae</taxon>
        <taxon>Azospirillum</taxon>
    </lineage>
</organism>
<feature type="domain" description="Putative restriction endonuclease" evidence="1">
    <location>
        <begin position="12"/>
        <end position="173"/>
    </location>
</feature>
<dbReference type="CDD" id="cd06260">
    <property type="entry name" value="DUF820-like"/>
    <property type="match status" value="1"/>
</dbReference>